<accession>A0A409X791</accession>
<name>A0A409X791_PSICY</name>
<proteinExistence type="predicted"/>
<dbReference type="InParanoid" id="A0A409X791"/>
<dbReference type="STRING" id="93625.A0A409X791"/>
<keyword evidence="2" id="KW-1185">Reference proteome</keyword>
<gene>
    <name evidence="1" type="ORF">CVT25_006116</name>
</gene>
<comment type="caution">
    <text evidence="1">The sequence shown here is derived from an EMBL/GenBank/DDBJ whole genome shotgun (WGS) entry which is preliminary data.</text>
</comment>
<protein>
    <submittedName>
        <fullName evidence="1">Uncharacterized protein</fullName>
    </submittedName>
</protein>
<reference evidence="1 2" key="1">
    <citation type="journal article" date="2018" name="Evol. Lett.">
        <title>Horizontal gene cluster transfer increased hallucinogenic mushroom diversity.</title>
        <authorList>
            <person name="Reynolds H.T."/>
            <person name="Vijayakumar V."/>
            <person name="Gluck-Thaler E."/>
            <person name="Korotkin H.B."/>
            <person name="Matheny P.B."/>
            <person name="Slot J.C."/>
        </authorList>
    </citation>
    <scope>NUCLEOTIDE SEQUENCE [LARGE SCALE GENOMIC DNA]</scope>
    <source>
        <strain evidence="1 2">2631</strain>
    </source>
</reference>
<dbReference type="EMBL" id="NHYD01002458">
    <property type="protein sequence ID" value="PPQ86591.1"/>
    <property type="molecule type" value="Genomic_DNA"/>
</dbReference>
<organism evidence="1 2">
    <name type="scientific">Psilocybe cyanescens</name>
    <dbReference type="NCBI Taxonomy" id="93625"/>
    <lineage>
        <taxon>Eukaryota</taxon>
        <taxon>Fungi</taxon>
        <taxon>Dikarya</taxon>
        <taxon>Basidiomycota</taxon>
        <taxon>Agaricomycotina</taxon>
        <taxon>Agaricomycetes</taxon>
        <taxon>Agaricomycetidae</taxon>
        <taxon>Agaricales</taxon>
        <taxon>Agaricineae</taxon>
        <taxon>Strophariaceae</taxon>
        <taxon>Psilocybe</taxon>
    </lineage>
</organism>
<sequence>MGVCVSIKAGVSGMTFNTNSHEDEGNDDAQFDSTAFQDSCTLFPHLASNCRQQDPHAPPHLSPKSITTTPRANATALIPSIQLITAPPSAAGLSALKSSSSSASASFARALRESWDVVAPTPAPLLVLVHVHSPSLIAPRTAAAAALGDTHSSTVMARRKLHPQHEDGAPLHVLYRKFEERTKNLSHIVLRVGLSESALIHDTSCTYAYATGGQGDFESYVDPSHVDPDISEIALVKQKSRVVLDVV</sequence>
<dbReference type="Proteomes" id="UP000283269">
    <property type="component" value="Unassembled WGS sequence"/>
</dbReference>
<dbReference type="AlphaFoldDB" id="A0A409X791"/>
<evidence type="ECO:0000313" key="1">
    <source>
        <dbReference type="EMBL" id="PPQ86591.1"/>
    </source>
</evidence>
<evidence type="ECO:0000313" key="2">
    <source>
        <dbReference type="Proteomes" id="UP000283269"/>
    </source>
</evidence>